<dbReference type="Pfam" id="PF02754">
    <property type="entry name" value="CCG"/>
    <property type="match status" value="2"/>
</dbReference>
<comment type="cofactor">
    <cofactor evidence="1">
        <name>FAD</name>
        <dbReference type="ChEBI" id="CHEBI:57692"/>
    </cofactor>
</comment>
<dbReference type="AlphaFoldDB" id="A0A8J2VHK1"/>
<dbReference type="Pfam" id="PF13183">
    <property type="entry name" value="Fer4_8"/>
    <property type="match status" value="1"/>
</dbReference>
<dbReference type="Gene3D" id="3.30.465.10">
    <property type="match status" value="1"/>
</dbReference>
<sequence>MAQIHGETEQPRTGYPFADPPDPGKWDVCIHCGMCLDSCPTYQEKQLEPHSPRGRVHLIKAVGEGRMELNTGLADPIFECLDCRACETACPSGVRVGALIEEARGQWYQASPPTGWKGWVSRFFLQTVFPHPSRLHLLGKLLRWYQRSGLQRLVRTSGLLRLLPSHLAQMEAVLPTIPRRPSRKSLGERLPAQGEKRSRVALLTGCVMDVMYAGINEATARVLQRNGCEVTVPRGQRCCGALQVHAGDRETAKWLARQNIDAFLETGADRVIVNAAGCGAALKEYGELLKHDPHYREKAESFAAKVIDISAFLSEEGFELPEGELRGTAVYHDACHLAHGQGVRREPRELLRSIPGLKLLDLPDADRCCGSAGVYNLTHPEMAGRLLARKVDDIPDGVDWVVMGNPGCMLQVASGIRQRGGKEQVVHTVQLLDWAYHGVDNRNDPSTPTEKGDRIPAGVTEADAVVQQLTSILGEHGVLHRREDLLAYECDAYTVTKGMPRAVVFPETTRHVAEVVRLLHKQKIPFIPRGAGTGLSGGATPRGGEVIISLARMNRLLEVDIPNRRAVVQPGYVNLHLTQAVQGDGFYYAPDPSSQQACTIGGNVGENAGGAHCLKYGVTTNHVLGLEMVLPDGEIVRLGGLLEEPGLDLTGLVTGSEGTLGIVTEITVRLMKQPEGVQTVLALFDRIEDASAAVSEIIASGILPAALEMMDTLAIEGVERGTFPVGYPEGLGAVLIAEVDGVAAGLADQIKRIVDVCQHHHVREVRTAASEEERKSWWANRKTAFGAIGTLAPDYLVQDGVIPRTRLPEVLAKIAEIGREKGVRIANVFHAGDGNLHPLILFDSKVPGKQERAVAAGSAILKVCTEVGGSITGEHGVGLEKQEEMRFLFTEEELSVMTEVRSVFNPHGLCNPGKMFPSPAKCGEVKRSARLEPVRSST</sequence>
<dbReference type="Gene3D" id="3.30.70.2740">
    <property type="match status" value="1"/>
</dbReference>
<evidence type="ECO:0000256" key="6">
    <source>
        <dbReference type="ARBA" id="ARBA00023004"/>
    </source>
</evidence>
<feature type="domain" description="4Fe-4S ferredoxin-type" evidence="8">
    <location>
        <begin position="70"/>
        <end position="102"/>
    </location>
</feature>
<name>A0A8J2VHK1_9BACL</name>
<dbReference type="GO" id="GO:0051536">
    <property type="term" value="F:iron-sulfur cluster binding"/>
    <property type="evidence" value="ECO:0007669"/>
    <property type="project" value="UniProtKB-KW"/>
</dbReference>
<feature type="domain" description="4Fe-4S ferredoxin-type" evidence="8">
    <location>
        <begin position="19"/>
        <end position="50"/>
    </location>
</feature>
<evidence type="ECO:0000313" key="10">
    <source>
        <dbReference type="EMBL" id="GGE08530.1"/>
    </source>
</evidence>
<feature type="domain" description="FAD-binding PCMH-type" evidence="9">
    <location>
        <begin position="496"/>
        <end position="673"/>
    </location>
</feature>
<accession>A0A8J2VHK1</accession>
<dbReference type="InterPro" id="IPR009051">
    <property type="entry name" value="Helical_ferredxn"/>
</dbReference>
<evidence type="ECO:0008006" key="12">
    <source>
        <dbReference type="Google" id="ProtNLM"/>
    </source>
</evidence>
<dbReference type="PROSITE" id="PS51387">
    <property type="entry name" value="FAD_PCMH"/>
    <property type="match status" value="1"/>
</dbReference>
<dbReference type="PROSITE" id="PS51379">
    <property type="entry name" value="4FE4S_FER_2"/>
    <property type="match status" value="2"/>
</dbReference>
<evidence type="ECO:0000256" key="2">
    <source>
        <dbReference type="ARBA" id="ARBA00022630"/>
    </source>
</evidence>
<evidence type="ECO:0000259" key="8">
    <source>
        <dbReference type="PROSITE" id="PS51379"/>
    </source>
</evidence>
<keyword evidence="11" id="KW-1185">Reference proteome</keyword>
<dbReference type="InterPro" id="IPR004113">
    <property type="entry name" value="FAD-bd_oxidored_4_C"/>
</dbReference>
<protein>
    <recommendedName>
        <fullName evidence="12">Glycolate oxidase</fullName>
    </recommendedName>
</protein>
<dbReference type="Gene3D" id="1.10.1060.10">
    <property type="entry name" value="Alpha-helical ferredoxin"/>
    <property type="match status" value="1"/>
</dbReference>
<organism evidence="10 11">
    <name type="scientific">Marinithermofilum abyssi</name>
    <dbReference type="NCBI Taxonomy" id="1571185"/>
    <lineage>
        <taxon>Bacteria</taxon>
        <taxon>Bacillati</taxon>
        <taxon>Bacillota</taxon>
        <taxon>Bacilli</taxon>
        <taxon>Bacillales</taxon>
        <taxon>Thermoactinomycetaceae</taxon>
        <taxon>Marinithermofilum</taxon>
    </lineage>
</organism>
<evidence type="ECO:0000256" key="1">
    <source>
        <dbReference type="ARBA" id="ARBA00001974"/>
    </source>
</evidence>
<evidence type="ECO:0000256" key="3">
    <source>
        <dbReference type="ARBA" id="ARBA00022723"/>
    </source>
</evidence>
<evidence type="ECO:0000256" key="5">
    <source>
        <dbReference type="ARBA" id="ARBA00023002"/>
    </source>
</evidence>
<dbReference type="EMBL" id="BMHQ01000002">
    <property type="protein sequence ID" value="GGE08530.1"/>
    <property type="molecule type" value="Genomic_DNA"/>
</dbReference>
<dbReference type="GO" id="GO:0016491">
    <property type="term" value="F:oxidoreductase activity"/>
    <property type="evidence" value="ECO:0007669"/>
    <property type="project" value="UniProtKB-KW"/>
</dbReference>
<dbReference type="InterPro" id="IPR017900">
    <property type="entry name" value="4Fe4S_Fe_S_CS"/>
</dbReference>
<evidence type="ECO:0000259" key="9">
    <source>
        <dbReference type="PROSITE" id="PS51387"/>
    </source>
</evidence>
<keyword evidence="6" id="KW-0408">Iron</keyword>
<dbReference type="GO" id="GO:0046872">
    <property type="term" value="F:metal ion binding"/>
    <property type="evidence" value="ECO:0007669"/>
    <property type="project" value="UniProtKB-KW"/>
</dbReference>
<dbReference type="Gene3D" id="1.10.45.10">
    <property type="entry name" value="Vanillyl-alcohol Oxidase, Chain A, domain 4"/>
    <property type="match status" value="1"/>
</dbReference>
<dbReference type="GO" id="GO:0071949">
    <property type="term" value="F:FAD binding"/>
    <property type="evidence" value="ECO:0007669"/>
    <property type="project" value="InterPro"/>
</dbReference>
<dbReference type="InterPro" id="IPR006094">
    <property type="entry name" value="Oxid_FAD_bind_N"/>
</dbReference>
<keyword evidence="7" id="KW-0411">Iron-sulfur</keyword>
<dbReference type="Proteomes" id="UP000625210">
    <property type="component" value="Unassembled WGS sequence"/>
</dbReference>
<dbReference type="PANTHER" id="PTHR42934">
    <property type="entry name" value="GLYCOLATE OXIDASE SUBUNIT GLCD"/>
    <property type="match status" value="1"/>
</dbReference>
<dbReference type="InterPro" id="IPR016166">
    <property type="entry name" value="FAD-bd_PCMH"/>
</dbReference>
<evidence type="ECO:0000313" key="11">
    <source>
        <dbReference type="Proteomes" id="UP000625210"/>
    </source>
</evidence>
<dbReference type="Pfam" id="PF02913">
    <property type="entry name" value="FAD-oxidase_C"/>
    <property type="match status" value="1"/>
</dbReference>
<keyword evidence="2" id="KW-0285">Flavoprotein</keyword>
<dbReference type="SUPFAM" id="SSF56176">
    <property type="entry name" value="FAD-binding/transporter-associated domain-like"/>
    <property type="match status" value="1"/>
</dbReference>
<dbReference type="InterPro" id="IPR016164">
    <property type="entry name" value="FAD-linked_Oxase-like_C"/>
</dbReference>
<evidence type="ECO:0000256" key="4">
    <source>
        <dbReference type="ARBA" id="ARBA00022827"/>
    </source>
</evidence>
<dbReference type="SUPFAM" id="SSF46548">
    <property type="entry name" value="alpha-helical ferredoxin"/>
    <property type="match status" value="1"/>
</dbReference>
<comment type="caution">
    <text evidence="10">The sequence shown here is derived from an EMBL/GenBank/DDBJ whole genome shotgun (WGS) entry which is preliminary data.</text>
</comment>
<dbReference type="InterPro" id="IPR016171">
    <property type="entry name" value="Vanillyl_alc_oxidase_C-sub2"/>
</dbReference>
<evidence type="ECO:0000256" key="7">
    <source>
        <dbReference type="ARBA" id="ARBA00023014"/>
    </source>
</evidence>
<dbReference type="PANTHER" id="PTHR42934:SF1">
    <property type="entry name" value="GLYCOLATE OXIDASE SUBUNIT GLCD"/>
    <property type="match status" value="1"/>
</dbReference>
<dbReference type="PROSITE" id="PS00198">
    <property type="entry name" value="4FE4S_FER_1"/>
    <property type="match status" value="1"/>
</dbReference>
<keyword evidence="3" id="KW-0479">Metal-binding</keyword>
<keyword evidence="4" id="KW-0274">FAD</keyword>
<dbReference type="InterPro" id="IPR016169">
    <property type="entry name" value="FAD-bd_PCMH_sub2"/>
</dbReference>
<dbReference type="InterPro" id="IPR004017">
    <property type="entry name" value="Cys_rich_dom"/>
</dbReference>
<gene>
    <name evidence="10" type="ORF">GCM10011571_07280</name>
</gene>
<dbReference type="InterPro" id="IPR036318">
    <property type="entry name" value="FAD-bd_PCMH-like_sf"/>
</dbReference>
<dbReference type="InterPro" id="IPR017896">
    <property type="entry name" value="4Fe4S_Fe-S-bd"/>
</dbReference>
<dbReference type="SUPFAM" id="SSF55103">
    <property type="entry name" value="FAD-linked oxidases, C-terminal domain"/>
    <property type="match status" value="1"/>
</dbReference>
<proteinExistence type="predicted"/>
<reference evidence="10" key="1">
    <citation type="journal article" date="2014" name="Int. J. Syst. Evol. Microbiol.">
        <title>Complete genome sequence of Corynebacterium casei LMG S-19264T (=DSM 44701T), isolated from a smear-ripened cheese.</title>
        <authorList>
            <consortium name="US DOE Joint Genome Institute (JGI-PGF)"/>
            <person name="Walter F."/>
            <person name="Albersmeier A."/>
            <person name="Kalinowski J."/>
            <person name="Ruckert C."/>
        </authorList>
    </citation>
    <scope>NUCLEOTIDE SEQUENCE</scope>
    <source>
        <strain evidence="10">CGMCC 1.15179</strain>
    </source>
</reference>
<keyword evidence="5" id="KW-0560">Oxidoreductase</keyword>
<dbReference type="Pfam" id="PF01565">
    <property type="entry name" value="FAD_binding_4"/>
    <property type="match status" value="1"/>
</dbReference>
<dbReference type="InterPro" id="IPR051914">
    <property type="entry name" value="FAD-linked_OxidoTrans_Type4"/>
</dbReference>
<reference evidence="10" key="2">
    <citation type="submission" date="2020-09" db="EMBL/GenBank/DDBJ databases">
        <authorList>
            <person name="Sun Q."/>
            <person name="Zhou Y."/>
        </authorList>
    </citation>
    <scope>NUCLEOTIDE SEQUENCE</scope>
    <source>
        <strain evidence="10">CGMCC 1.15179</strain>
    </source>
</reference>